<feature type="domain" description="DUF6532" evidence="2">
    <location>
        <begin position="197"/>
        <end position="366"/>
    </location>
</feature>
<feature type="region of interest" description="Disordered" evidence="1">
    <location>
        <begin position="89"/>
        <end position="113"/>
    </location>
</feature>
<dbReference type="Proteomes" id="UP000030653">
    <property type="component" value="Unassembled WGS sequence"/>
</dbReference>
<dbReference type="EMBL" id="JH795860">
    <property type="protein sequence ID" value="EJU03119.1"/>
    <property type="molecule type" value="Genomic_DNA"/>
</dbReference>
<dbReference type="HOGENOM" id="CLU_528944_0_0_1"/>
<protein>
    <recommendedName>
        <fullName evidence="2">DUF6532 domain-containing protein</fullName>
    </recommendedName>
</protein>
<sequence>MNMLSSPIMEHMNGNTLLLFPASLYGRHPQINHGHVSLRSLKLKEVIAQVGAHRIPMRKGVINHYWQETVTDEDKLDVQDLDNDLVYGNGKSRVPLRKPTKSRKNDCHSGQQTFSTSHWQSLATTSRAFVKITPLFGCMVPCAFHLQEPEDDMNHSSELNSDNTSSEELAEAPPCKSGSHAVMCDLSPTERSTVHGANQCYQPRIATENAFPSPPKSIHWVEECVEASCKAFGLSAQDHIEQRQAQLRGEVKTIPNIIVKDWYLFQFRTSDARAAEVVEPRQLYKHPAITDIFIHVYYKDKQSTGPMFKEAFASGHPAILALPIRALDCSLMQWETGEKAPSSSYKFSANGWSDIYYDHLLEVEKFKSTFPLKYKQIMSHLINKGLAFCGDISQPKQQPHDYVEQLIDRLQMAETEMSRSSGPLVKDQQSSWALHIEGQDPPMESKASDKLHTITALLLTTPRSPTSPDCMASHSSYPRKLNFGTFGTKTTFDCLVMLFQDPMTQTSSPAKPTKP</sequence>
<feature type="compositionally biased region" description="Polar residues" evidence="1">
    <location>
        <begin position="156"/>
        <end position="167"/>
    </location>
</feature>
<proteinExistence type="predicted"/>
<evidence type="ECO:0000259" key="2">
    <source>
        <dbReference type="Pfam" id="PF20149"/>
    </source>
</evidence>
<feature type="region of interest" description="Disordered" evidence="1">
    <location>
        <begin position="151"/>
        <end position="178"/>
    </location>
</feature>
<evidence type="ECO:0000256" key="1">
    <source>
        <dbReference type="SAM" id="MobiDB-lite"/>
    </source>
</evidence>
<dbReference type="GeneID" id="63686131"/>
<dbReference type="InterPro" id="IPR045341">
    <property type="entry name" value="DUF6532"/>
</dbReference>
<name>M5G343_DACPD</name>
<dbReference type="RefSeq" id="XP_040630013.1">
    <property type="nucleotide sequence ID" value="XM_040771069.1"/>
</dbReference>
<dbReference type="Pfam" id="PF20149">
    <property type="entry name" value="DUF6532"/>
    <property type="match status" value="1"/>
</dbReference>
<evidence type="ECO:0000313" key="4">
    <source>
        <dbReference type="Proteomes" id="UP000030653"/>
    </source>
</evidence>
<evidence type="ECO:0000313" key="3">
    <source>
        <dbReference type="EMBL" id="EJU03119.1"/>
    </source>
</evidence>
<dbReference type="OrthoDB" id="3257342at2759"/>
<dbReference type="AlphaFoldDB" id="M5G343"/>
<organism evidence="3 4">
    <name type="scientific">Dacryopinax primogenitus (strain DJM 731)</name>
    <name type="common">Brown rot fungus</name>
    <dbReference type="NCBI Taxonomy" id="1858805"/>
    <lineage>
        <taxon>Eukaryota</taxon>
        <taxon>Fungi</taxon>
        <taxon>Dikarya</taxon>
        <taxon>Basidiomycota</taxon>
        <taxon>Agaricomycotina</taxon>
        <taxon>Dacrymycetes</taxon>
        <taxon>Dacrymycetales</taxon>
        <taxon>Dacrymycetaceae</taxon>
        <taxon>Dacryopinax</taxon>
    </lineage>
</organism>
<gene>
    <name evidence="3" type="ORF">DACRYDRAFT_15032</name>
</gene>
<reference evidence="3 4" key="1">
    <citation type="journal article" date="2012" name="Science">
        <title>The Paleozoic origin of enzymatic lignin decomposition reconstructed from 31 fungal genomes.</title>
        <authorList>
            <person name="Floudas D."/>
            <person name="Binder M."/>
            <person name="Riley R."/>
            <person name="Barry K."/>
            <person name="Blanchette R.A."/>
            <person name="Henrissat B."/>
            <person name="Martinez A.T."/>
            <person name="Otillar R."/>
            <person name="Spatafora J.W."/>
            <person name="Yadav J.S."/>
            <person name="Aerts A."/>
            <person name="Benoit I."/>
            <person name="Boyd A."/>
            <person name="Carlson A."/>
            <person name="Copeland A."/>
            <person name="Coutinho P.M."/>
            <person name="de Vries R.P."/>
            <person name="Ferreira P."/>
            <person name="Findley K."/>
            <person name="Foster B."/>
            <person name="Gaskell J."/>
            <person name="Glotzer D."/>
            <person name="Gorecki P."/>
            <person name="Heitman J."/>
            <person name="Hesse C."/>
            <person name="Hori C."/>
            <person name="Igarashi K."/>
            <person name="Jurgens J.A."/>
            <person name="Kallen N."/>
            <person name="Kersten P."/>
            <person name="Kohler A."/>
            <person name="Kuees U."/>
            <person name="Kumar T.K.A."/>
            <person name="Kuo A."/>
            <person name="LaButti K."/>
            <person name="Larrondo L.F."/>
            <person name="Lindquist E."/>
            <person name="Ling A."/>
            <person name="Lombard V."/>
            <person name="Lucas S."/>
            <person name="Lundell T."/>
            <person name="Martin R."/>
            <person name="McLaughlin D.J."/>
            <person name="Morgenstern I."/>
            <person name="Morin E."/>
            <person name="Murat C."/>
            <person name="Nagy L.G."/>
            <person name="Nolan M."/>
            <person name="Ohm R.A."/>
            <person name="Patyshakuliyeva A."/>
            <person name="Rokas A."/>
            <person name="Ruiz-Duenas F.J."/>
            <person name="Sabat G."/>
            <person name="Salamov A."/>
            <person name="Samejima M."/>
            <person name="Schmutz J."/>
            <person name="Slot J.C."/>
            <person name="St John F."/>
            <person name="Stenlid J."/>
            <person name="Sun H."/>
            <person name="Sun S."/>
            <person name="Syed K."/>
            <person name="Tsang A."/>
            <person name="Wiebenga A."/>
            <person name="Young D."/>
            <person name="Pisabarro A."/>
            <person name="Eastwood D.C."/>
            <person name="Martin F."/>
            <person name="Cullen D."/>
            <person name="Grigoriev I.V."/>
            <person name="Hibbett D.S."/>
        </authorList>
    </citation>
    <scope>NUCLEOTIDE SEQUENCE [LARGE SCALE GENOMIC DNA]</scope>
    <source>
        <strain evidence="3 4">DJM-731 SS1</strain>
    </source>
</reference>
<keyword evidence="4" id="KW-1185">Reference proteome</keyword>
<accession>M5G343</accession>